<protein>
    <recommendedName>
        <fullName evidence="4">Lipoprotein</fullName>
    </recommendedName>
</protein>
<evidence type="ECO:0000313" key="3">
    <source>
        <dbReference type="Proteomes" id="UP000757461"/>
    </source>
</evidence>
<evidence type="ECO:0008006" key="4">
    <source>
        <dbReference type="Google" id="ProtNLM"/>
    </source>
</evidence>
<dbReference type="RefSeq" id="WP_278493841.1">
    <property type="nucleotide sequence ID" value="NZ_JABZSM010000121.1"/>
</dbReference>
<sequence length="288" mass="33364">MKHFFLLLAISFAFFSCSSDDQVDTSSDTLAKKGYDYISKIEVYVYPQGYKQGEYVFTYDNQKRLLTFSNDLFHNTYGPPRVATVTYTDSIYSYTTKGYITGRIVLEDHRGAMYLDKQGRATKFINEAPYKDPLTDEPVTAPHTKDSLIYNADGHLTSSYIHEINLKNTFKWENNDLVKATVGGKGKITYGNTFVRFEYTNVPNRTFPDLNIFRVYPSIFNRNEGIWTTQTGIRSAHLVAKRHVFYDNKLGKTNTDSYKFDDKGRPIELMENDVYYGIRKYVITYLDK</sequence>
<dbReference type="EMBL" id="JABZSQ010000022">
    <property type="protein sequence ID" value="MBF1414394.1"/>
    <property type="molecule type" value="Genomic_DNA"/>
</dbReference>
<dbReference type="PROSITE" id="PS51257">
    <property type="entry name" value="PROKAR_LIPOPROTEIN"/>
    <property type="match status" value="1"/>
</dbReference>
<proteinExistence type="predicted"/>
<dbReference type="Proteomes" id="UP000757461">
    <property type="component" value="Unassembled WGS sequence"/>
</dbReference>
<gene>
    <name evidence="2" type="ORF">HXN33_02315</name>
</gene>
<comment type="caution">
    <text evidence="2">The sequence shown here is derived from an EMBL/GenBank/DDBJ whole genome shotgun (WGS) entry which is preliminary data.</text>
</comment>
<keyword evidence="1" id="KW-0732">Signal</keyword>
<evidence type="ECO:0000256" key="1">
    <source>
        <dbReference type="SAM" id="SignalP"/>
    </source>
</evidence>
<feature type="chain" id="PRO_5038033126" description="Lipoprotein" evidence="1">
    <location>
        <begin position="19"/>
        <end position="288"/>
    </location>
</feature>
<name>A0A930N6B4_9BACT</name>
<feature type="signal peptide" evidence="1">
    <location>
        <begin position="1"/>
        <end position="18"/>
    </location>
</feature>
<accession>A0A930N6B4</accession>
<dbReference type="AlphaFoldDB" id="A0A930N6B4"/>
<organism evidence="2 3">
    <name type="scientific">Prevotella histicola</name>
    <dbReference type="NCBI Taxonomy" id="470565"/>
    <lineage>
        <taxon>Bacteria</taxon>
        <taxon>Pseudomonadati</taxon>
        <taxon>Bacteroidota</taxon>
        <taxon>Bacteroidia</taxon>
        <taxon>Bacteroidales</taxon>
        <taxon>Prevotellaceae</taxon>
        <taxon>Prevotella</taxon>
    </lineage>
</organism>
<reference evidence="2" key="1">
    <citation type="submission" date="2020-04" db="EMBL/GenBank/DDBJ databases">
        <title>Deep metagenomics examines the oral microbiome during advanced dental caries in children, revealing novel taxa and co-occurrences with host molecules.</title>
        <authorList>
            <person name="Baker J.L."/>
            <person name="Morton J.T."/>
            <person name="Dinis M."/>
            <person name="Alvarez R."/>
            <person name="Tran N.C."/>
            <person name="Knight R."/>
            <person name="Edlund A."/>
        </authorList>
    </citation>
    <scope>NUCLEOTIDE SEQUENCE</scope>
    <source>
        <strain evidence="2">JCVI_25_bin.9</strain>
    </source>
</reference>
<evidence type="ECO:0000313" key="2">
    <source>
        <dbReference type="EMBL" id="MBF1414394.1"/>
    </source>
</evidence>